<keyword evidence="18 28" id="KW-1133">Transmembrane helix</keyword>
<dbReference type="InterPro" id="IPR012338">
    <property type="entry name" value="Beta-lactam/transpept-like"/>
</dbReference>
<evidence type="ECO:0000256" key="25">
    <source>
        <dbReference type="ARBA" id="ARBA00049902"/>
    </source>
</evidence>
<dbReference type="GO" id="GO:0008360">
    <property type="term" value="P:regulation of cell shape"/>
    <property type="evidence" value="ECO:0007669"/>
    <property type="project" value="UniProtKB-KW"/>
</dbReference>
<comment type="pathway">
    <text evidence="3">Cell wall biogenesis; peptidoglycan biosynthesis.</text>
</comment>
<evidence type="ECO:0000256" key="2">
    <source>
        <dbReference type="ARBA" id="ARBA00004401"/>
    </source>
</evidence>
<keyword evidence="11" id="KW-0328">Glycosyltransferase</keyword>
<dbReference type="AlphaFoldDB" id="A4J5H5"/>
<dbReference type="GO" id="GO:0009252">
    <property type="term" value="P:peptidoglycan biosynthetic process"/>
    <property type="evidence" value="ECO:0007669"/>
    <property type="project" value="UniProtKB-UniPathway"/>
</dbReference>
<dbReference type="PANTHER" id="PTHR32282">
    <property type="entry name" value="BINDING PROTEIN TRANSPEPTIDASE, PUTATIVE-RELATED"/>
    <property type="match status" value="1"/>
</dbReference>
<dbReference type="GO" id="GO:0009002">
    <property type="term" value="F:serine-type D-Ala-D-Ala carboxypeptidase activity"/>
    <property type="evidence" value="ECO:0007669"/>
    <property type="project" value="UniProtKB-EC"/>
</dbReference>
<keyword evidence="10" id="KW-0645">Protease</keyword>
<proteinExistence type="inferred from homology"/>
<dbReference type="InterPro" id="IPR050396">
    <property type="entry name" value="Glycosyltr_51/Transpeptidase"/>
</dbReference>
<keyword evidence="15" id="KW-0133">Cell shape</keyword>
<keyword evidence="20" id="KW-0046">Antibiotic resistance</keyword>
<feature type="region of interest" description="Disordered" evidence="27">
    <location>
        <begin position="633"/>
        <end position="708"/>
    </location>
</feature>
<dbReference type="RefSeq" id="WP_011878140.1">
    <property type="nucleotide sequence ID" value="NC_009253.1"/>
</dbReference>
<dbReference type="OrthoDB" id="9766909at2"/>
<evidence type="ECO:0000256" key="26">
    <source>
        <dbReference type="ARBA" id="ARBA00060592"/>
    </source>
</evidence>
<dbReference type="Pfam" id="PF00912">
    <property type="entry name" value="Transgly"/>
    <property type="match status" value="1"/>
</dbReference>
<evidence type="ECO:0000256" key="17">
    <source>
        <dbReference type="ARBA" id="ARBA00022984"/>
    </source>
</evidence>
<evidence type="ECO:0000256" key="5">
    <source>
        <dbReference type="ARBA" id="ARBA00007739"/>
    </source>
</evidence>
<evidence type="ECO:0000256" key="4">
    <source>
        <dbReference type="ARBA" id="ARBA00007090"/>
    </source>
</evidence>
<keyword evidence="17" id="KW-0573">Peptidoglycan synthesis</keyword>
<sequence>MEQESLNKEQRTKKHKYFLVSAVAFLVLLCSLSIWTVLKYNRVSNQYGLDSFQYKKSQRSVIYSADGVVLTYLYHQNRDYVSIDQISQPMQQAIIAIEDHRFHEHFGIDVIGTTRALYIDLISGEALEGGSTITQQLVRNLFLSSEKTLSRKITEMFLAIKMEDRFTKEEILEMYLNEIYFGNGCYGIETAALKYFGKHASELSLLEATMLAGIPQAPSKLDPIYHAPENRARQKDTLKRMVELSYITKEEAHNILQKEISIKKPDRNETSTDYKFPYFTTEVIRQLVDRYGKEKVYNGGLKIVTTLDSRAAAIAEELARKKIKQFKESGISAYNISIVSINNQDGAVISLVGGSDFNRDQNNLAIIPRQPGSAIKPLHYAGALDKGIINENALLNASSRSFGKYYVSSNVKANVSVCVALKNSMNVPSVEVVNALGIQKTIENLKRFGITTISQNDYNLAIALGGMYNGIKPLELAAAYTTFAHAGIYNKPYMIKTVEEENGSILYRHQPENKQIISPRTAQLITQMLVEVVRGGTGTRANISGNEAGKTGTTNDSRCLWFVGFNQDVSTAVWIGNSNNQPVYGFHGGDLAAPIWREYTATLIQKQIIHKSVRIYQTVLPIKQVYVEQNIEKDEPMEGEKGNKAEDNQTNAGNDTQTDENSQNTPPNNNENTTPVQPENQAPLPVSSPTETPAVLDQATSNTGLGTT</sequence>
<evidence type="ECO:0000256" key="9">
    <source>
        <dbReference type="ARBA" id="ARBA00022645"/>
    </source>
</evidence>
<evidence type="ECO:0000256" key="24">
    <source>
        <dbReference type="ARBA" id="ARBA00044770"/>
    </source>
</evidence>
<dbReference type="GO" id="GO:0030288">
    <property type="term" value="C:outer membrane-bounded periplasmic space"/>
    <property type="evidence" value="ECO:0007669"/>
    <property type="project" value="TreeGrafter"/>
</dbReference>
<feature type="compositionally biased region" description="Basic and acidic residues" evidence="27">
    <location>
        <begin position="633"/>
        <end position="647"/>
    </location>
</feature>
<evidence type="ECO:0000256" key="27">
    <source>
        <dbReference type="SAM" id="MobiDB-lite"/>
    </source>
</evidence>
<dbReference type="InterPro" id="IPR036950">
    <property type="entry name" value="PBP_transglycosylase"/>
</dbReference>
<evidence type="ECO:0000256" key="23">
    <source>
        <dbReference type="ARBA" id="ARBA00034000"/>
    </source>
</evidence>
<dbReference type="Proteomes" id="UP000001556">
    <property type="component" value="Chromosome"/>
</dbReference>
<evidence type="ECO:0000256" key="18">
    <source>
        <dbReference type="ARBA" id="ARBA00022989"/>
    </source>
</evidence>
<dbReference type="UniPathway" id="UPA00219"/>
<keyword evidence="32" id="KW-1185">Reference proteome</keyword>
<comment type="catalytic activity">
    <reaction evidence="23">
        <text>Preferential cleavage: (Ac)2-L-Lys-D-Ala-|-D-Ala. Also transpeptidation of peptidyl-alanyl moieties that are N-acyl substituents of D-alanine.</text>
        <dbReference type="EC" id="3.4.16.4"/>
    </reaction>
</comment>
<feature type="domain" description="Glycosyl transferase family 51" evidence="30">
    <location>
        <begin position="70"/>
        <end position="241"/>
    </location>
</feature>
<evidence type="ECO:0000256" key="14">
    <source>
        <dbReference type="ARBA" id="ARBA00022801"/>
    </source>
</evidence>
<dbReference type="SUPFAM" id="SSF56601">
    <property type="entry name" value="beta-lactamase/transpeptidase-like"/>
    <property type="match status" value="1"/>
</dbReference>
<reference evidence="31 32" key="1">
    <citation type="submission" date="2007-03" db="EMBL/GenBank/DDBJ databases">
        <title>Complete sequence of Desulfotomaculum reducens MI-1.</title>
        <authorList>
            <consortium name="US DOE Joint Genome Institute"/>
            <person name="Copeland A."/>
            <person name="Lucas S."/>
            <person name="Lapidus A."/>
            <person name="Barry K."/>
            <person name="Detter J.C."/>
            <person name="Glavina del Rio T."/>
            <person name="Hammon N."/>
            <person name="Israni S."/>
            <person name="Dalin E."/>
            <person name="Tice H."/>
            <person name="Pitluck S."/>
            <person name="Sims D."/>
            <person name="Brettin T."/>
            <person name="Bruce D."/>
            <person name="Han C."/>
            <person name="Tapia R."/>
            <person name="Schmutz J."/>
            <person name="Larimer F."/>
            <person name="Land M."/>
            <person name="Hauser L."/>
            <person name="Kyrpides N."/>
            <person name="Kim E."/>
            <person name="Tebo B.M."/>
            <person name="Richardson P."/>
        </authorList>
    </citation>
    <scope>NUCLEOTIDE SEQUENCE [LARGE SCALE GENOMIC DNA]</scope>
    <source>
        <strain evidence="31 32">MI-1</strain>
    </source>
</reference>
<keyword evidence="8" id="KW-1003">Cell membrane</keyword>
<evidence type="ECO:0000256" key="6">
    <source>
        <dbReference type="ARBA" id="ARBA00012448"/>
    </source>
</evidence>
<keyword evidence="12" id="KW-0808">Transferase</keyword>
<keyword evidence="13 28" id="KW-0812">Transmembrane</keyword>
<evidence type="ECO:0000259" key="29">
    <source>
        <dbReference type="Pfam" id="PF00905"/>
    </source>
</evidence>
<dbReference type="SUPFAM" id="SSF53955">
    <property type="entry name" value="Lysozyme-like"/>
    <property type="match status" value="1"/>
</dbReference>
<dbReference type="InterPro" id="IPR001460">
    <property type="entry name" value="PCN-bd_Tpept"/>
</dbReference>
<dbReference type="STRING" id="349161.Dred_1803"/>
<dbReference type="Pfam" id="PF00905">
    <property type="entry name" value="Transpeptidase"/>
    <property type="match status" value="1"/>
</dbReference>
<evidence type="ECO:0000256" key="13">
    <source>
        <dbReference type="ARBA" id="ARBA00022692"/>
    </source>
</evidence>
<keyword evidence="19 28" id="KW-0472">Membrane</keyword>
<gene>
    <name evidence="31" type="ordered locus">Dred_1803</name>
</gene>
<comment type="catalytic activity">
    <reaction evidence="25">
        <text>[GlcNAc-(1-&gt;4)-Mur2Ac(oyl-L-Ala-gamma-D-Glu-L-Lys-D-Ala-D-Ala)](n)-di-trans,octa-cis-undecaprenyl diphosphate + beta-D-GlcNAc-(1-&gt;4)-Mur2Ac(oyl-L-Ala-gamma-D-Glu-L-Lys-D-Ala-D-Ala)-di-trans,octa-cis-undecaprenyl diphosphate = [GlcNAc-(1-&gt;4)-Mur2Ac(oyl-L-Ala-gamma-D-Glu-L-Lys-D-Ala-D-Ala)](n+1)-di-trans,octa-cis-undecaprenyl diphosphate + di-trans,octa-cis-undecaprenyl diphosphate + H(+)</text>
        <dbReference type="Rhea" id="RHEA:23708"/>
        <dbReference type="Rhea" id="RHEA-COMP:9602"/>
        <dbReference type="Rhea" id="RHEA-COMP:9603"/>
        <dbReference type="ChEBI" id="CHEBI:15378"/>
        <dbReference type="ChEBI" id="CHEBI:58405"/>
        <dbReference type="ChEBI" id="CHEBI:60033"/>
        <dbReference type="ChEBI" id="CHEBI:78435"/>
        <dbReference type="EC" id="2.4.99.28"/>
    </reaction>
</comment>
<keyword evidence="22" id="KW-0961">Cell wall biogenesis/degradation</keyword>
<evidence type="ECO:0000256" key="12">
    <source>
        <dbReference type="ARBA" id="ARBA00022679"/>
    </source>
</evidence>
<dbReference type="Gene3D" id="3.40.710.10">
    <property type="entry name" value="DD-peptidase/beta-lactamase superfamily"/>
    <property type="match status" value="1"/>
</dbReference>
<comment type="subcellular location">
    <subcellularLocation>
        <location evidence="2">Cell membrane</location>
        <topology evidence="2">Single-pass type II membrane protein</topology>
    </subcellularLocation>
</comment>
<evidence type="ECO:0000313" key="31">
    <source>
        <dbReference type="EMBL" id="ABO50328.1"/>
    </source>
</evidence>
<evidence type="ECO:0000256" key="3">
    <source>
        <dbReference type="ARBA" id="ARBA00004752"/>
    </source>
</evidence>
<dbReference type="NCBIfam" id="TIGR02074">
    <property type="entry name" value="PBP_1a_fam"/>
    <property type="match status" value="1"/>
</dbReference>
<accession>A4J5H5</accession>
<feature type="domain" description="Penicillin-binding protein transpeptidase" evidence="29">
    <location>
        <begin position="337"/>
        <end position="598"/>
    </location>
</feature>
<keyword evidence="14" id="KW-0378">Hydrolase</keyword>
<dbReference type="InterPro" id="IPR023346">
    <property type="entry name" value="Lysozyme-like_dom_sf"/>
</dbReference>
<evidence type="ECO:0000256" key="8">
    <source>
        <dbReference type="ARBA" id="ARBA00022475"/>
    </source>
</evidence>
<dbReference type="EC" id="3.4.16.4" evidence="6"/>
<comment type="pathway">
    <text evidence="26">Glycan biosynthesis.</text>
</comment>
<evidence type="ECO:0000256" key="19">
    <source>
        <dbReference type="ARBA" id="ARBA00023136"/>
    </source>
</evidence>
<dbReference type="GO" id="GO:0008658">
    <property type="term" value="F:penicillin binding"/>
    <property type="evidence" value="ECO:0007669"/>
    <property type="project" value="InterPro"/>
</dbReference>
<evidence type="ECO:0000256" key="28">
    <source>
        <dbReference type="SAM" id="Phobius"/>
    </source>
</evidence>
<organism evidence="31 32">
    <name type="scientific">Desulforamulus reducens (strain ATCC BAA-1160 / DSM 100696 / MI-1)</name>
    <name type="common">Desulfotomaculum reducens</name>
    <dbReference type="NCBI Taxonomy" id="349161"/>
    <lineage>
        <taxon>Bacteria</taxon>
        <taxon>Bacillati</taxon>
        <taxon>Bacillota</taxon>
        <taxon>Clostridia</taxon>
        <taxon>Eubacteriales</taxon>
        <taxon>Peptococcaceae</taxon>
        <taxon>Desulforamulus</taxon>
    </lineage>
</organism>
<keyword evidence="21" id="KW-0511">Multifunctional enzyme</keyword>
<dbReference type="HOGENOM" id="CLU_006354_2_2_9"/>
<dbReference type="eggNOG" id="COG0744">
    <property type="taxonomic scope" value="Bacteria"/>
</dbReference>
<evidence type="ECO:0000256" key="11">
    <source>
        <dbReference type="ARBA" id="ARBA00022676"/>
    </source>
</evidence>
<feature type="transmembrane region" description="Helical" evidence="28">
    <location>
        <begin position="17"/>
        <end position="38"/>
    </location>
</feature>
<dbReference type="GO" id="GO:0071555">
    <property type="term" value="P:cell wall organization"/>
    <property type="evidence" value="ECO:0007669"/>
    <property type="project" value="UniProtKB-KW"/>
</dbReference>
<dbReference type="CAZy" id="GT51">
    <property type="family name" value="Glycosyltransferase Family 51"/>
</dbReference>
<keyword evidence="9" id="KW-0121">Carboxypeptidase</keyword>
<protein>
    <recommendedName>
        <fullName evidence="7">Penicillin-binding protein 1A</fullName>
        <ecNumber evidence="24">2.4.99.28</ecNumber>
        <ecNumber evidence="6">3.4.16.4</ecNumber>
    </recommendedName>
</protein>
<keyword evidence="16" id="KW-0735">Signal-anchor</keyword>
<feature type="compositionally biased region" description="Low complexity" evidence="27">
    <location>
        <begin position="660"/>
        <end position="680"/>
    </location>
</feature>
<dbReference type="PANTHER" id="PTHR32282:SF33">
    <property type="entry name" value="PEPTIDOGLYCAN GLYCOSYLTRANSFERASE"/>
    <property type="match status" value="1"/>
</dbReference>
<comment type="similarity">
    <text evidence="4">In the C-terminal section; belongs to the transpeptidase family.</text>
</comment>
<evidence type="ECO:0000256" key="10">
    <source>
        <dbReference type="ARBA" id="ARBA00022670"/>
    </source>
</evidence>
<dbReference type="GO" id="GO:0006508">
    <property type="term" value="P:proteolysis"/>
    <property type="evidence" value="ECO:0007669"/>
    <property type="project" value="UniProtKB-KW"/>
</dbReference>
<evidence type="ECO:0000256" key="16">
    <source>
        <dbReference type="ARBA" id="ARBA00022968"/>
    </source>
</evidence>
<evidence type="ECO:0000256" key="20">
    <source>
        <dbReference type="ARBA" id="ARBA00023251"/>
    </source>
</evidence>
<dbReference type="EC" id="2.4.99.28" evidence="24"/>
<evidence type="ECO:0000256" key="22">
    <source>
        <dbReference type="ARBA" id="ARBA00023316"/>
    </source>
</evidence>
<dbReference type="Gene3D" id="1.10.3810.10">
    <property type="entry name" value="Biosynthetic peptidoglycan transglycosylase-like"/>
    <property type="match status" value="1"/>
</dbReference>
<evidence type="ECO:0000256" key="21">
    <source>
        <dbReference type="ARBA" id="ARBA00023268"/>
    </source>
</evidence>
<name>A4J5H5_DESRM</name>
<evidence type="ECO:0000256" key="15">
    <source>
        <dbReference type="ARBA" id="ARBA00022960"/>
    </source>
</evidence>
<dbReference type="FunFam" id="1.10.3810.10:FF:000001">
    <property type="entry name" value="Penicillin-binding protein 1A"/>
    <property type="match status" value="1"/>
</dbReference>
<dbReference type="KEGG" id="drm:Dred_1803"/>
<evidence type="ECO:0000259" key="30">
    <source>
        <dbReference type="Pfam" id="PF00912"/>
    </source>
</evidence>
<dbReference type="EMBL" id="CP000612">
    <property type="protein sequence ID" value="ABO50328.1"/>
    <property type="molecule type" value="Genomic_DNA"/>
</dbReference>
<dbReference type="GO" id="GO:0005886">
    <property type="term" value="C:plasma membrane"/>
    <property type="evidence" value="ECO:0007669"/>
    <property type="project" value="UniProtKB-SubCell"/>
</dbReference>
<evidence type="ECO:0000256" key="1">
    <source>
        <dbReference type="ARBA" id="ARBA00002624"/>
    </source>
</evidence>
<dbReference type="GO" id="GO:0046677">
    <property type="term" value="P:response to antibiotic"/>
    <property type="evidence" value="ECO:0007669"/>
    <property type="project" value="UniProtKB-KW"/>
</dbReference>
<evidence type="ECO:0000256" key="7">
    <source>
        <dbReference type="ARBA" id="ARBA00018638"/>
    </source>
</evidence>
<comment type="function">
    <text evidence="1">Cell wall formation. Synthesis of cross-linked peptidoglycan from the lipid intermediates. The enzyme has a penicillin-insensitive transglycosylase N-terminal domain (formation of linear glycan strands) and a penicillin-sensitive transpeptidase C-terminal domain (cross-linking of the peptide subunits).</text>
</comment>
<dbReference type="GO" id="GO:0008955">
    <property type="term" value="F:peptidoglycan glycosyltransferase activity"/>
    <property type="evidence" value="ECO:0007669"/>
    <property type="project" value="UniProtKB-EC"/>
</dbReference>
<feature type="compositionally biased region" description="Polar residues" evidence="27">
    <location>
        <begin position="698"/>
        <end position="708"/>
    </location>
</feature>
<comment type="similarity">
    <text evidence="5">In the N-terminal section; belongs to the glycosyltransferase 51 family.</text>
</comment>
<dbReference type="InterPro" id="IPR001264">
    <property type="entry name" value="Glyco_trans_51"/>
</dbReference>
<evidence type="ECO:0000313" key="32">
    <source>
        <dbReference type="Proteomes" id="UP000001556"/>
    </source>
</evidence>